<organism evidence="1 2">
    <name type="scientific">Marinactinospora thermotolerans DSM 45154</name>
    <dbReference type="NCBI Taxonomy" id="1122192"/>
    <lineage>
        <taxon>Bacteria</taxon>
        <taxon>Bacillati</taxon>
        <taxon>Actinomycetota</taxon>
        <taxon>Actinomycetes</taxon>
        <taxon>Streptosporangiales</taxon>
        <taxon>Nocardiopsidaceae</taxon>
        <taxon>Marinactinospora</taxon>
    </lineage>
</organism>
<dbReference type="STRING" id="1122192.SAMN02745673_03037"/>
<sequence length="122" mass="13191">MRWWPPSIRHRPRGVHGALLSTRSFGDARNLPAASLGEHAEDTPGTLISHTLGSAPSISAVRRMARQNGLRLIRDSADGRQVTPLTEDIVQRTFGAVVGEAGMAEGADLYLKVGRKVARIDL</sequence>
<evidence type="ECO:0000313" key="2">
    <source>
        <dbReference type="Proteomes" id="UP000190637"/>
    </source>
</evidence>
<dbReference type="Proteomes" id="UP000190637">
    <property type="component" value="Unassembled WGS sequence"/>
</dbReference>
<name>A0A1T4RVS2_9ACTN</name>
<keyword evidence="2" id="KW-1185">Reference proteome</keyword>
<evidence type="ECO:0000313" key="1">
    <source>
        <dbReference type="EMBL" id="SKA20045.1"/>
    </source>
</evidence>
<accession>A0A1T4RVS2</accession>
<dbReference type="OrthoDB" id="9804243at2"/>
<dbReference type="GO" id="GO:0004812">
    <property type="term" value="F:aminoacyl-tRNA ligase activity"/>
    <property type="evidence" value="ECO:0007669"/>
    <property type="project" value="UniProtKB-KW"/>
</dbReference>
<dbReference type="RefSeq" id="WP_078762324.1">
    <property type="nucleotide sequence ID" value="NZ_FUWS01000007.1"/>
</dbReference>
<dbReference type="EMBL" id="FUWS01000007">
    <property type="protein sequence ID" value="SKA20045.1"/>
    <property type="molecule type" value="Genomic_DNA"/>
</dbReference>
<proteinExistence type="predicted"/>
<dbReference type="AlphaFoldDB" id="A0A1T4RVS2"/>
<protein>
    <submittedName>
        <fullName evidence="1">Tyrosyl-tRNA synthetase</fullName>
    </submittedName>
</protein>
<keyword evidence="1" id="KW-0030">Aminoacyl-tRNA synthetase</keyword>
<reference evidence="1 2" key="1">
    <citation type="submission" date="2017-02" db="EMBL/GenBank/DDBJ databases">
        <authorList>
            <person name="Peterson S.W."/>
        </authorList>
    </citation>
    <scope>NUCLEOTIDE SEQUENCE [LARGE SCALE GENOMIC DNA]</scope>
    <source>
        <strain evidence="1 2">DSM 45154</strain>
    </source>
</reference>
<keyword evidence="1" id="KW-0436">Ligase</keyword>
<gene>
    <name evidence="1" type="ORF">SAMN02745673_03037</name>
</gene>